<dbReference type="Proteomes" id="UP000198577">
    <property type="component" value="Unassembled WGS sequence"/>
</dbReference>
<dbReference type="RefSeq" id="WP_207648967.1">
    <property type="nucleotide sequence ID" value="NZ_FOXR01000007.1"/>
</dbReference>
<keyword evidence="2" id="KW-1185">Reference proteome</keyword>
<dbReference type="AlphaFoldDB" id="A0A1I5UHQ1"/>
<sequence>MEYPQIPNYHVLIDYLIEYAKLRCEYGAQGVESILKEVEESLKNAIFRINELPIDERLA</sequence>
<gene>
    <name evidence="1" type="ORF">SAMN05444406_10735</name>
</gene>
<name>A0A1I5UHQ1_9FIRM</name>
<accession>A0A1I5UHQ1</accession>
<proteinExistence type="predicted"/>
<protein>
    <submittedName>
        <fullName evidence="1">Uncharacterized protein</fullName>
    </submittedName>
</protein>
<evidence type="ECO:0000313" key="1">
    <source>
        <dbReference type="EMBL" id="SFP94708.1"/>
    </source>
</evidence>
<dbReference type="EMBL" id="FOXR01000007">
    <property type="protein sequence ID" value="SFP94708.1"/>
    <property type="molecule type" value="Genomic_DNA"/>
</dbReference>
<evidence type="ECO:0000313" key="2">
    <source>
        <dbReference type="Proteomes" id="UP000198577"/>
    </source>
</evidence>
<organism evidence="1 2">
    <name type="scientific">Caldicoprobacter faecalis</name>
    <dbReference type="NCBI Taxonomy" id="937334"/>
    <lineage>
        <taxon>Bacteria</taxon>
        <taxon>Bacillati</taxon>
        <taxon>Bacillota</taxon>
        <taxon>Clostridia</taxon>
        <taxon>Caldicoprobacterales</taxon>
        <taxon>Caldicoprobacteraceae</taxon>
        <taxon>Caldicoprobacter</taxon>
    </lineage>
</organism>
<dbReference type="STRING" id="937334.SAMN05444406_10735"/>
<reference evidence="1 2" key="1">
    <citation type="submission" date="2016-10" db="EMBL/GenBank/DDBJ databases">
        <authorList>
            <person name="de Groot N.N."/>
        </authorList>
    </citation>
    <scope>NUCLEOTIDE SEQUENCE [LARGE SCALE GENOMIC DNA]</scope>
    <source>
        <strain evidence="1 2">DSM 20678</strain>
    </source>
</reference>